<name>A0A9Q5NCS0_SANBA</name>
<reference evidence="8" key="1">
    <citation type="submission" date="2016-06" db="EMBL/GenBank/DDBJ databases">
        <title>Draft Genome sequence of the fungus Inonotus baumii.</title>
        <authorList>
            <person name="Zhu H."/>
            <person name="Lin W."/>
        </authorList>
    </citation>
    <scope>NUCLEOTIDE SEQUENCE</scope>
    <source>
        <strain evidence="8">821</strain>
    </source>
</reference>
<dbReference type="GO" id="GO:0006325">
    <property type="term" value="P:chromatin organization"/>
    <property type="evidence" value="ECO:0007669"/>
    <property type="project" value="UniProtKB-KW"/>
</dbReference>
<evidence type="ECO:0000256" key="5">
    <source>
        <dbReference type="ARBA" id="ARBA00023163"/>
    </source>
</evidence>
<evidence type="ECO:0000256" key="7">
    <source>
        <dbReference type="SAM" id="MobiDB-lite"/>
    </source>
</evidence>
<dbReference type="Pfam" id="PF07904">
    <property type="entry name" value="Eaf7"/>
    <property type="match status" value="1"/>
</dbReference>
<evidence type="ECO:0008006" key="10">
    <source>
        <dbReference type="Google" id="ProtNLM"/>
    </source>
</evidence>
<keyword evidence="5" id="KW-0804">Transcription</keyword>
<keyword evidence="6" id="KW-0539">Nucleus</keyword>
<keyword evidence="9" id="KW-1185">Reference proteome</keyword>
<dbReference type="PANTHER" id="PTHR13581:SF5">
    <property type="entry name" value="MRG_MORF4L-BINDING PROTEIN"/>
    <property type="match status" value="1"/>
</dbReference>
<evidence type="ECO:0000256" key="3">
    <source>
        <dbReference type="ARBA" id="ARBA00022853"/>
    </source>
</evidence>
<feature type="compositionally biased region" description="Polar residues" evidence="7">
    <location>
        <begin position="110"/>
        <end position="119"/>
    </location>
</feature>
<keyword evidence="3" id="KW-0156">Chromatin regulator</keyword>
<feature type="region of interest" description="Disordered" evidence="7">
    <location>
        <begin position="162"/>
        <end position="281"/>
    </location>
</feature>
<evidence type="ECO:0000256" key="2">
    <source>
        <dbReference type="ARBA" id="ARBA00007117"/>
    </source>
</evidence>
<keyword evidence="4" id="KW-0805">Transcription regulation</keyword>
<dbReference type="GO" id="GO:0005634">
    <property type="term" value="C:nucleus"/>
    <property type="evidence" value="ECO:0007669"/>
    <property type="project" value="UniProtKB-SubCell"/>
</dbReference>
<dbReference type="AlphaFoldDB" id="A0A9Q5NCS0"/>
<comment type="similarity">
    <text evidence="2">Belongs to the EAF7 family.</text>
</comment>
<evidence type="ECO:0000256" key="6">
    <source>
        <dbReference type="ARBA" id="ARBA00023242"/>
    </source>
</evidence>
<dbReference type="PANTHER" id="PTHR13581">
    <property type="entry name" value="MRG-BINDING PROTEIN"/>
    <property type="match status" value="1"/>
</dbReference>
<comment type="subcellular location">
    <subcellularLocation>
        <location evidence="1">Nucleus</location>
    </subcellularLocation>
</comment>
<sequence>MHPKLEDWEAPRDFNTSFMEVISTPSSTGDVLDGGKSQNVLDTVEGEIHFFRSLMRARPVGVNRHFHVLNMQAAIEKGVKQTVPIEDIWRKLEEYYNLEALESLEAEYEQNASTPEDSSTPPPAASPKEGDNLAIHPFFREEFSIPHDAFIESVLAERRVRTTASPMSTASPVPPRSPSEVPTRRGRKRKASAEPSKVDLAGLVSGDSDSSDLTQQEEEEVEGEAQTPSERRATSAATGTDVGSEAMEEDEEEKDEDEAPRRRRGRKPARGRGRGTRKRKR</sequence>
<accession>A0A9Q5NCS0</accession>
<comment type="caution">
    <text evidence="8">The sequence shown here is derived from an EMBL/GenBank/DDBJ whole genome shotgun (WGS) entry which is preliminary data.</text>
</comment>
<dbReference type="OrthoDB" id="5595141at2759"/>
<dbReference type="GO" id="GO:0035267">
    <property type="term" value="C:NuA4 histone acetyltransferase complex"/>
    <property type="evidence" value="ECO:0007669"/>
    <property type="project" value="TreeGrafter"/>
</dbReference>
<evidence type="ECO:0000313" key="9">
    <source>
        <dbReference type="Proteomes" id="UP000757232"/>
    </source>
</evidence>
<evidence type="ECO:0000313" key="8">
    <source>
        <dbReference type="EMBL" id="OCB88924.1"/>
    </source>
</evidence>
<evidence type="ECO:0000256" key="1">
    <source>
        <dbReference type="ARBA" id="ARBA00004123"/>
    </source>
</evidence>
<dbReference type="GO" id="GO:0006357">
    <property type="term" value="P:regulation of transcription by RNA polymerase II"/>
    <property type="evidence" value="ECO:0007669"/>
    <property type="project" value="TreeGrafter"/>
</dbReference>
<feature type="region of interest" description="Disordered" evidence="7">
    <location>
        <begin position="107"/>
        <end position="131"/>
    </location>
</feature>
<evidence type="ECO:0000256" key="4">
    <source>
        <dbReference type="ARBA" id="ARBA00023015"/>
    </source>
</evidence>
<dbReference type="InterPro" id="IPR012423">
    <property type="entry name" value="Eaf7/MRGBP"/>
</dbReference>
<dbReference type="EMBL" id="LNZH02000167">
    <property type="protein sequence ID" value="OCB88924.1"/>
    <property type="molecule type" value="Genomic_DNA"/>
</dbReference>
<feature type="compositionally biased region" description="Basic residues" evidence="7">
    <location>
        <begin position="261"/>
        <end position="281"/>
    </location>
</feature>
<protein>
    <recommendedName>
        <fullName evidence="10">MRG-binding protein</fullName>
    </recommendedName>
</protein>
<organism evidence="8 9">
    <name type="scientific">Sanghuangporus baumii</name>
    <name type="common">Phellinus baumii</name>
    <dbReference type="NCBI Taxonomy" id="108892"/>
    <lineage>
        <taxon>Eukaryota</taxon>
        <taxon>Fungi</taxon>
        <taxon>Dikarya</taxon>
        <taxon>Basidiomycota</taxon>
        <taxon>Agaricomycotina</taxon>
        <taxon>Agaricomycetes</taxon>
        <taxon>Hymenochaetales</taxon>
        <taxon>Hymenochaetaceae</taxon>
        <taxon>Sanghuangporus</taxon>
    </lineage>
</organism>
<proteinExistence type="inferred from homology"/>
<gene>
    <name evidence="8" type="ORF">A7U60_g3879</name>
</gene>
<dbReference type="Proteomes" id="UP000757232">
    <property type="component" value="Unassembled WGS sequence"/>
</dbReference>
<feature type="compositionally biased region" description="Acidic residues" evidence="7">
    <location>
        <begin position="246"/>
        <end position="258"/>
    </location>
</feature>
<feature type="compositionally biased region" description="Low complexity" evidence="7">
    <location>
        <begin position="199"/>
        <end position="213"/>
    </location>
</feature>